<feature type="domain" description="Resolvase/invertase-type recombinase catalytic" evidence="2">
    <location>
        <begin position="6"/>
        <end position="40"/>
    </location>
</feature>
<accession>A0A975BEQ3</accession>
<dbReference type="KEGG" id="dli:dnl_61990"/>
<dbReference type="GO" id="GO:0003677">
    <property type="term" value="F:DNA binding"/>
    <property type="evidence" value="ECO:0007669"/>
    <property type="project" value="InterPro"/>
</dbReference>
<dbReference type="AlphaFoldDB" id="A0A975BEQ3"/>
<name>A0A975BEQ3_9BACT</name>
<proteinExistence type="predicted"/>
<reference evidence="3" key="1">
    <citation type="journal article" date="2021" name="Microb. Physiol.">
        <title>Proteogenomic Insights into the Physiology of Marine, Sulfate-Reducing, Filamentous Desulfonema limicola and Desulfonema magnum.</title>
        <authorList>
            <person name="Schnaars V."/>
            <person name="Wohlbrand L."/>
            <person name="Scheve S."/>
            <person name="Hinrichs C."/>
            <person name="Reinhardt R."/>
            <person name="Rabus R."/>
        </authorList>
    </citation>
    <scope>NUCLEOTIDE SEQUENCE</scope>
    <source>
        <strain evidence="3">5ac10</strain>
    </source>
</reference>
<gene>
    <name evidence="3" type="ORF">dnl_61990</name>
</gene>
<dbReference type="InterPro" id="IPR006119">
    <property type="entry name" value="Resolv_N"/>
</dbReference>
<sequence>MKNNGQQVGYVRVSSLLQNESRQLEGIDLDIVFTDIKQGP</sequence>
<evidence type="ECO:0000313" key="4">
    <source>
        <dbReference type="Proteomes" id="UP000663720"/>
    </source>
</evidence>
<dbReference type="Proteomes" id="UP000663720">
    <property type="component" value="Chromosome"/>
</dbReference>
<dbReference type="PROSITE" id="PS00397">
    <property type="entry name" value="RECOMBINASES_1"/>
    <property type="match status" value="1"/>
</dbReference>
<dbReference type="RefSeq" id="WP_275950210.1">
    <property type="nucleotide sequence ID" value="NZ_CP061799.1"/>
</dbReference>
<dbReference type="GO" id="GO:0000150">
    <property type="term" value="F:DNA strand exchange activity"/>
    <property type="evidence" value="ECO:0007669"/>
    <property type="project" value="InterPro"/>
</dbReference>
<protein>
    <submittedName>
        <fullName evidence="3">Resolvase N-terminal domain-containing protein</fullName>
    </submittedName>
</protein>
<feature type="active site" description="O-(5'-phospho-DNA)-serine intermediate" evidence="1">
    <location>
        <position position="14"/>
    </location>
</feature>
<dbReference type="InterPro" id="IPR006118">
    <property type="entry name" value="Recombinase_CS"/>
</dbReference>
<evidence type="ECO:0000313" key="3">
    <source>
        <dbReference type="EMBL" id="QTA83784.1"/>
    </source>
</evidence>
<dbReference type="PROSITE" id="PS51736">
    <property type="entry name" value="RECOMBINASES_3"/>
    <property type="match status" value="1"/>
</dbReference>
<evidence type="ECO:0000256" key="1">
    <source>
        <dbReference type="PROSITE-ProRule" id="PRU10137"/>
    </source>
</evidence>
<organism evidence="3 4">
    <name type="scientific">Desulfonema limicola</name>
    <dbReference type="NCBI Taxonomy" id="45656"/>
    <lineage>
        <taxon>Bacteria</taxon>
        <taxon>Pseudomonadati</taxon>
        <taxon>Thermodesulfobacteriota</taxon>
        <taxon>Desulfobacteria</taxon>
        <taxon>Desulfobacterales</taxon>
        <taxon>Desulfococcaceae</taxon>
        <taxon>Desulfonema</taxon>
    </lineage>
</organism>
<dbReference type="EMBL" id="CP061799">
    <property type="protein sequence ID" value="QTA83784.1"/>
    <property type="molecule type" value="Genomic_DNA"/>
</dbReference>
<keyword evidence="4" id="KW-1185">Reference proteome</keyword>
<evidence type="ECO:0000259" key="2">
    <source>
        <dbReference type="PROSITE" id="PS51736"/>
    </source>
</evidence>